<dbReference type="InterPro" id="IPR045175">
    <property type="entry name" value="M28_fam"/>
</dbReference>
<dbReference type="GO" id="GO:0008235">
    <property type="term" value="F:metalloexopeptidase activity"/>
    <property type="evidence" value="ECO:0007669"/>
    <property type="project" value="InterPro"/>
</dbReference>
<gene>
    <name evidence="2" type="ORF">BTO16_00620</name>
</gene>
<comment type="caution">
    <text evidence="2">The sequence shown here is derived from an EMBL/GenBank/DDBJ whole genome shotgun (WGS) entry which is preliminary data.</text>
</comment>
<evidence type="ECO:0000313" key="2">
    <source>
        <dbReference type="EMBL" id="PQJ81178.1"/>
    </source>
</evidence>
<dbReference type="PANTHER" id="PTHR12147">
    <property type="entry name" value="METALLOPEPTIDASE M28 FAMILY MEMBER"/>
    <property type="match status" value="1"/>
</dbReference>
<dbReference type="GO" id="GO:0006508">
    <property type="term" value="P:proteolysis"/>
    <property type="evidence" value="ECO:0007669"/>
    <property type="project" value="InterPro"/>
</dbReference>
<accession>A0A2S7WUC2</accession>
<dbReference type="RefSeq" id="WP_105019759.1">
    <property type="nucleotide sequence ID" value="NZ_MSCM01000001.1"/>
</dbReference>
<dbReference type="EMBL" id="MSCM01000001">
    <property type="protein sequence ID" value="PQJ81178.1"/>
    <property type="molecule type" value="Genomic_DNA"/>
</dbReference>
<dbReference type="InterPro" id="IPR007484">
    <property type="entry name" value="Peptidase_M28"/>
</dbReference>
<dbReference type="Proteomes" id="UP000239068">
    <property type="component" value="Unassembled WGS sequence"/>
</dbReference>
<dbReference type="Gene3D" id="3.40.630.10">
    <property type="entry name" value="Zn peptidases"/>
    <property type="match status" value="1"/>
</dbReference>
<evidence type="ECO:0000313" key="3">
    <source>
        <dbReference type="Proteomes" id="UP000239068"/>
    </source>
</evidence>
<feature type="domain" description="Peptidase M28" evidence="1">
    <location>
        <begin position="115"/>
        <end position="311"/>
    </location>
</feature>
<dbReference type="Pfam" id="PF04389">
    <property type="entry name" value="Peptidase_M28"/>
    <property type="match status" value="1"/>
</dbReference>
<dbReference type="PANTHER" id="PTHR12147:SF26">
    <property type="entry name" value="PEPTIDASE M28 DOMAIN-CONTAINING PROTEIN"/>
    <property type="match status" value="1"/>
</dbReference>
<dbReference type="OrthoDB" id="9778250at2"/>
<dbReference type="AlphaFoldDB" id="A0A2S7WUC2"/>
<evidence type="ECO:0000259" key="1">
    <source>
        <dbReference type="Pfam" id="PF04389"/>
    </source>
</evidence>
<proteinExistence type="predicted"/>
<name>A0A2S7WUC2_9FLAO</name>
<sequence length="322" mass="36974">MKIRYLIFTASLLIIWSCSKPKEINIDSKKLLKNLQILSNDSLEGRFFSKPGNYKTQKFIIKKFKDVGLQTMYQNNYLQEFSYTFKGQKRQDVFPIEKPTENLSNVSDTTAIGGNIIGMLKGETNKTIVITAHFDHLGIKNGKIFNGADDNASGTAALFTIAEYFKNKPIHHNLIFAAVDAEEIGSLGAEYFLQNFKNKENIVLNINLDMISHSDYDPELFAAGLYHYPNLRKPLEKIKSDKLKLLFGHDAPENKEQSDWTFSSDHRVFHREKIPFIYFGVPDHKDYHRSTDTYATINKGFYIESVKVIIQAIENFDVYLTD</sequence>
<keyword evidence="3" id="KW-1185">Reference proteome</keyword>
<protein>
    <recommendedName>
        <fullName evidence="1">Peptidase M28 domain-containing protein</fullName>
    </recommendedName>
</protein>
<reference evidence="2 3" key="1">
    <citation type="submission" date="2016-12" db="EMBL/GenBank/DDBJ databases">
        <title>Trade-off between light-utilization and light-protection in marine flavobacteria.</title>
        <authorList>
            <person name="Kumagai Y."/>
            <person name="Yoshizawa S."/>
            <person name="Kogure K."/>
            <person name="Iwasaki W."/>
        </authorList>
    </citation>
    <scope>NUCLEOTIDE SEQUENCE [LARGE SCALE GENOMIC DNA]</scope>
    <source>
        <strain evidence="2 3">ATCC 43844</strain>
    </source>
</reference>
<dbReference type="SUPFAM" id="SSF53187">
    <property type="entry name" value="Zn-dependent exopeptidases"/>
    <property type="match status" value="1"/>
</dbReference>
<organism evidence="2 3">
    <name type="scientific">Polaribacter glomeratus</name>
    <dbReference type="NCBI Taxonomy" id="102"/>
    <lineage>
        <taxon>Bacteria</taxon>
        <taxon>Pseudomonadati</taxon>
        <taxon>Bacteroidota</taxon>
        <taxon>Flavobacteriia</taxon>
        <taxon>Flavobacteriales</taxon>
        <taxon>Flavobacteriaceae</taxon>
    </lineage>
</organism>